<proteinExistence type="predicted"/>
<name>A0A974E3X1_XENLA</name>
<sequence>MGPVIQDYPYNIRKEWDIPHLSQMHANHIKVYGCAAHAERLEFGNALELYPFLWKPCGIDCHDLGQIICG</sequence>
<dbReference type="AlphaFoldDB" id="A0A974E3X1"/>
<reference evidence="2" key="1">
    <citation type="journal article" date="2016" name="Nature">
        <title>Genome evolution in the allotetraploid frog Xenopus laevis.</title>
        <authorList>
            <person name="Session A.M."/>
            <person name="Uno Y."/>
            <person name="Kwon T."/>
            <person name="Chapman J.A."/>
            <person name="Toyoda A."/>
            <person name="Takahashi S."/>
            <person name="Fukui A."/>
            <person name="Hikosaka A."/>
            <person name="Suzuki A."/>
            <person name="Kondo M."/>
            <person name="van Heeringen S.J."/>
            <person name="Quigley I."/>
            <person name="Heinz S."/>
            <person name="Ogino H."/>
            <person name="Ochi H."/>
            <person name="Hellsten U."/>
            <person name="Lyons J.B."/>
            <person name="Simakov O."/>
            <person name="Putnam N."/>
            <person name="Stites J."/>
            <person name="Kuroki Y."/>
            <person name="Tanaka T."/>
            <person name="Michiue T."/>
            <person name="Watanabe M."/>
            <person name="Bogdanovic O."/>
            <person name="Lister R."/>
            <person name="Georgiou G."/>
            <person name="Paranjpe S.S."/>
            <person name="van Kruijsbergen I."/>
            <person name="Shu S."/>
            <person name="Carlson J."/>
            <person name="Kinoshita T."/>
            <person name="Ohta Y."/>
            <person name="Mawaribuchi S."/>
            <person name="Jenkins J."/>
            <person name="Grimwood J."/>
            <person name="Schmutz J."/>
            <person name="Mitros T."/>
            <person name="Mozaffari S.V."/>
            <person name="Suzuki Y."/>
            <person name="Haramoto Y."/>
            <person name="Yamamoto T.S."/>
            <person name="Takagi C."/>
            <person name="Heald R."/>
            <person name="Miller K."/>
            <person name="Haudenschild C."/>
            <person name="Kitzman J."/>
            <person name="Nakayama T."/>
            <person name="Izutsu Y."/>
            <person name="Robert J."/>
            <person name="Fortriede J."/>
            <person name="Burns K."/>
            <person name="Lotay V."/>
            <person name="Karimi K."/>
            <person name="Yasuoka Y."/>
            <person name="Dichmann D.S."/>
            <person name="Flajnik M.F."/>
            <person name="Houston D.W."/>
            <person name="Shendure J."/>
            <person name="DuPasquier L."/>
            <person name="Vize P.D."/>
            <person name="Zorn A.M."/>
            <person name="Ito M."/>
            <person name="Marcotte E.M."/>
            <person name="Wallingford J.B."/>
            <person name="Ito Y."/>
            <person name="Asashima M."/>
            <person name="Ueno N."/>
            <person name="Matsuda Y."/>
            <person name="Veenstra G.J."/>
            <person name="Fujiyama A."/>
            <person name="Harland R.M."/>
            <person name="Taira M."/>
            <person name="Rokhsar D.S."/>
        </authorList>
    </citation>
    <scope>NUCLEOTIDE SEQUENCE [LARGE SCALE GENOMIC DNA]</scope>
    <source>
        <strain evidence="2">J</strain>
    </source>
</reference>
<dbReference type="EMBL" id="CM004466">
    <property type="protein sequence ID" value="OCU02537.1"/>
    <property type="molecule type" value="Genomic_DNA"/>
</dbReference>
<gene>
    <name evidence="1" type="ORF">XELAEV_18008299mg</name>
</gene>
<organism evidence="1 2">
    <name type="scientific">Xenopus laevis</name>
    <name type="common">African clawed frog</name>
    <dbReference type="NCBI Taxonomy" id="8355"/>
    <lineage>
        <taxon>Eukaryota</taxon>
        <taxon>Metazoa</taxon>
        <taxon>Chordata</taxon>
        <taxon>Craniata</taxon>
        <taxon>Vertebrata</taxon>
        <taxon>Euteleostomi</taxon>
        <taxon>Amphibia</taxon>
        <taxon>Batrachia</taxon>
        <taxon>Anura</taxon>
        <taxon>Pipoidea</taxon>
        <taxon>Pipidae</taxon>
        <taxon>Xenopodinae</taxon>
        <taxon>Xenopus</taxon>
        <taxon>Xenopus</taxon>
    </lineage>
</organism>
<protein>
    <submittedName>
        <fullName evidence="1">Uncharacterized protein</fullName>
    </submittedName>
</protein>
<dbReference type="Proteomes" id="UP000694892">
    <property type="component" value="Chromosome 1L"/>
</dbReference>
<accession>A0A974E3X1</accession>
<evidence type="ECO:0000313" key="2">
    <source>
        <dbReference type="Proteomes" id="UP000694892"/>
    </source>
</evidence>
<evidence type="ECO:0000313" key="1">
    <source>
        <dbReference type="EMBL" id="OCU02537.1"/>
    </source>
</evidence>